<dbReference type="AlphaFoldDB" id="A0A1F6DAL4"/>
<sequence length="258" mass="28631">MVAKQDQTEGKNMPKNAAIPTSKRRTPRQEIIPAELKLELGGQMVSVDEIGKSMAGLDPAEFVTGLRAIIEAHGGDKLKLLVDGLEIQSTPTAFRSENRRNVEVLERVARNYPFTRWLGEMGLESSAATRKHLQQWFASFMSMATEHGYSVGGTINTVSRTTNLWKATGPLASKMAQDPATYRFLPALLINHPQEVERVLGEINEPIPFLEVLVGECMEDLRYSKTFLGAFSFVSKETGTSRTAKDALWSIHLVLQRG</sequence>
<comment type="caution">
    <text evidence="2">The sequence shown here is derived from an EMBL/GenBank/DDBJ whole genome shotgun (WGS) entry which is preliminary data.</text>
</comment>
<accession>A0A1F6DAL4</accession>
<evidence type="ECO:0000313" key="2">
    <source>
        <dbReference type="EMBL" id="OGG58459.1"/>
    </source>
</evidence>
<organism evidence="2 3">
    <name type="scientific">Candidatus Kaiserbacteria bacterium RIFCSPHIGHO2_01_FULL_55_17</name>
    <dbReference type="NCBI Taxonomy" id="1798484"/>
    <lineage>
        <taxon>Bacteria</taxon>
        <taxon>Candidatus Kaiseribacteriota</taxon>
    </lineage>
</organism>
<gene>
    <name evidence="2" type="ORF">A2853_02060</name>
</gene>
<name>A0A1F6DAL4_9BACT</name>
<reference evidence="2 3" key="1">
    <citation type="journal article" date="2016" name="Nat. Commun.">
        <title>Thousands of microbial genomes shed light on interconnected biogeochemical processes in an aquifer system.</title>
        <authorList>
            <person name="Anantharaman K."/>
            <person name="Brown C.T."/>
            <person name="Hug L.A."/>
            <person name="Sharon I."/>
            <person name="Castelle C.J."/>
            <person name="Probst A.J."/>
            <person name="Thomas B.C."/>
            <person name="Singh A."/>
            <person name="Wilkins M.J."/>
            <person name="Karaoz U."/>
            <person name="Brodie E.L."/>
            <person name="Williams K.H."/>
            <person name="Hubbard S.S."/>
            <person name="Banfield J.F."/>
        </authorList>
    </citation>
    <scope>NUCLEOTIDE SEQUENCE [LARGE SCALE GENOMIC DNA]</scope>
</reference>
<proteinExistence type="predicted"/>
<dbReference type="Proteomes" id="UP000177958">
    <property type="component" value="Unassembled WGS sequence"/>
</dbReference>
<feature type="region of interest" description="Disordered" evidence="1">
    <location>
        <begin position="1"/>
        <end position="30"/>
    </location>
</feature>
<protein>
    <submittedName>
        <fullName evidence="2">Uncharacterized protein</fullName>
    </submittedName>
</protein>
<dbReference type="EMBL" id="MFKX01000003">
    <property type="protein sequence ID" value="OGG58459.1"/>
    <property type="molecule type" value="Genomic_DNA"/>
</dbReference>
<evidence type="ECO:0000256" key="1">
    <source>
        <dbReference type="SAM" id="MobiDB-lite"/>
    </source>
</evidence>
<evidence type="ECO:0000313" key="3">
    <source>
        <dbReference type="Proteomes" id="UP000177958"/>
    </source>
</evidence>